<keyword evidence="4" id="KW-1185">Reference proteome</keyword>
<feature type="compositionally biased region" description="Pro residues" evidence="1">
    <location>
        <begin position="484"/>
        <end position="493"/>
    </location>
</feature>
<dbReference type="Pfam" id="PF13638">
    <property type="entry name" value="PIN_4"/>
    <property type="match status" value="1"/>
</dbReference>
<dbReference type="OrthoDB" id="548295at2759"/>
<dbReference type="Proteomes" id="UP000440578">
    <property type="component" value="Unassembled WGS sequence"/>
</dbReference>
<dbReference type="AlphaFoldDB" id="A0A6A4WFK9"/>
<dbReference type="GO" id="GO:0005634">
    <property type="term" value="C:nucleus"/>
    <property type="evidence" value="ECO:0007669"/>
    <property type="project" value="TreeGrafter"/>
</dbReference>
<dbReference type="SUPFAM" id="SSF88723">
    <property type="entry name" value="PIN domain-like"/>
    <property type="match status" value="1"/>
</dbReference>
<evidence type="ECO:0000313" key="3">
    <source>
        <dbReference type="EMBL" id="KAF0303999.1"/>
    </source>
</evidence>
<evidence type="ECO:0000259" key="2">
    <source>
        <dbReference type="SMART" id="SM00670"/>
    </source>
</evidence>
<reference evidence="3 4" key="1">
    <citation type="submission" date="2019-07" db="EMBL/GenBank/DDBJ databases">
        <title>Draft genome assembly of a fouling barnacle, Amphibalanus amphitrite (Darwin, 1854): The first reference genome for Thecostraca.</title>
        <authorList>
            <person name="Kim W."/>
        </authorList>
    </citation>
    <scope>NUCLEOTIDE SEQUENCE [LARGE SCALE GENOMIC DNA]</scope>
    <source>
        <strain evidence="3">SNU_AA5</strain>
        <tissue evidence="3">Soma without cirri and trophi</tissue>
    </source>
</reference>
<dbReference type="InterPro" id="IPR052626">
    <property type="entry name" value="SWT1_Regulator"/>
</dbReference>
<accession>A0A6A4WFK9</accession>
<proteinExistence type="predicted"/>
<feature type="region of interest" description="Disordered" evidence="1">
    <location>
        <begin position="476"/>
        <end position="526"/>
    </location>
</feature>
<dbReference type="InterPro" id="IPR002716">
    <property type="entry name" value="PIN_dom"/>
</dbReference>
<feature type="region of interest" description="Disordered" evidence="1">
    <location>
        <begin position="115"/>
        <end position="139"/>
    </location>
</feature>
<dbReference type="PANTHER" id="PTHR16161">
    <property type="entry name" value="TRANSCRIPTIONAL PROTEIN SWT1"/>
    <property type="match status" value="1"/>
</dbReference>
<feature type="region of interest" description="Disordered" evidence="1">
    <location>
        <begin position="1"/>
        <end position="74"/>
    </location>
</feature>
<dbReference type="InterPro" id="IPR029060">
    <property type="entry name" value="PIN-like_dom_sf"/>
</dbReference>
<feature type="compositionally biased region" description="Pro residues" evidence="1">
    <location>
        <begin position="10"/>
        <end position="66"/>
    </location>
</feature>
<dbReference type="CDD" id="cd18727">
    <property type="entry name" value="PIN_Swt1-like"/>
    <property type="match status" value="1"/>
</dbReference>
<sequence length="670" mass="71356">MTICAETVVPPLPPPLPPQQPPSQPPPPPPPPTPPPPSPAPPPLQPPLPPPLLPPALLLPPPPPPPPEEEALDEEELMELDEPDLNDDQVLSQIACVRDADGGAPVAEVPWSHQLASAGAGAPQSGWSPAQPAPPAAEPAAPTHLTVVLDTNVLIHGVGFVLDLRDSFIEGMRPQLLIPWVVVQELDRLKQDGPARDPTVCTKARAAINFLLECLQARHPAVRGQTTEEAAAARGRMEGRVADDAILECCLAAGRRDHLLLVSDDKNLLTKVLLHGLTGVNRQQLLENTDLCGITDELTMTEENQICFAKIVLRKVLSYVIRREMALTYGTAWLALPGLRRPWWSLRDLVSVVCSHRTVFKTAFADRWSHWQQVLKLSVRTVLSAEERLSLCSGLVTLLPLLQPPDHYLPRVQPLVDALRSGAAPPAAALAALGPSLGGRAAAHPDPSPAPAEGGASDPPEGRAVSLAAAVRQLDRQNGASPAERPPQGPGSPAPAEEDADRTTGTPPPPDDDDTVMGSGGESQQDMDPAEVLDLFQAVWAYVNTCCGLLLDAAGVPHRYEYERPSVPPSPEQCAAFLPELGTAVQNLNGALKRLMSVSVVALTSDHAPLVAACDALGALVALAGHEVTLAPLNLLRFLRSPANRLLLGKGLEQLSGFLRTLEELHRMVS</sequence>
<organism evidence="3 4">
    <name type="scientific">Amphibalanus amphitrite</name>
    <name type="common">Striped barnacle</name>
    <name type="synonym">Balanus amphitrite</name>
    <dbReference type="NCBI Taxonomy" id="1232801"/>
    <lineage>
        <taxon>Eukaryota</taxon>
        <taxon>Metazoa</taxon>
        <taxon>Ecdysozoa</taxon>
        <taxon>Arthropoda</taxon>
        <taxon>Crustacea</taxon>
        <taxon>Multicrustacea</taxon>
        <taxon>Cirripedia</taxon>
        <taxon>Thoracica</taxon>
        <taxon>Thoracicalcarea</taxon>
        <taxon>Balanomorpha</taxon>
        <taxon>Balanoidea</taxon>
        <taxon>Balanidae</taxon>
        <taxon>Amphibalaninae</taxon>
        <taxon>Amphibalanus</taxon>
    </lineage>
</organism>
<dbReference type="SMART" id="SM00670">
    <property type="entry name" value="PINc"/>
    <property type="match status" value="1"/>
</dbReference>
<feature type="region of interest" description="Disordered" evidence="1">
    <location>
        <begin position="438"/>
        <end position="463"/>
    </location>
</feature>
<comment type="caution">
    <text evidence="3">The sequence shown here is derived from an EMBL/GenBank/DDBJ whole genome shotgun (WGS) entry which is preliminary data.</text>
</comment>
<feature type="domain" description="PIN" evidence="2">
    <location>
        <begin position="145"/>
        <end position="270"/>
    </location>
</feature>
<evidence type="ECO:0000313" key="4">
    <source>
        <dbReference type="Proteomes" id="UP000440578"/>
    </source>
</evidence>
<evidence type="ECO:0000256" key="1">
    <source>
        <dbReference type="SAM" id="MobiDB-lite"/>
    </source>
</evidence>
<dbReference type="EMBL" id="VIIS01000891">
    <property type="protein sequence ID" value="KAF0303999.1"/>
    <property type="molecule type" value="Genomic_DNA"/>
</dbReference>
<protein>
    <submittedName>
        <fullName evidence="3">Transcriptional protein SWT1</fullName>
    </submittedName>
</protein>
<gene>
    <name evidence="3" type="primary">Swt1_0</name>
    <name evidence="3" type="ORF">FJT64_000304</name>
</gene>
<dbReference type="PANTHER" id="PTHR16161:SF0">
    <property type="entry name" value="TRANSCRIPTIONAL PROTEIN SWT1"/>
    <property type="match status" value="1"/>
</dbReference>
<dbReference type="Gene3D" id="3.40.50.1010">
    <property type="entry name" value="5'-nuclease"/>
    <property type="match status" value="1"/>
</dbReference>
<dbReference type="PRINTS" id="PR01217">
    <property type="entry name" value="PRICHEXTENSN"/>
</dbReference>
<name>A0A6A4WFK9_AMPAM</name>